<dbReference type="AlphaFoldDB" id="A5WEQ4"/>
<keyword evidence="3" id="KW-0238">DNA-binding</keyword>
<protein>
    <submittedName>
        <fullName evidence="6">Transcriptional regulator, LysR family</fullName>
    </submittedName>
</protein>
<dbReference type="eggNOG" id="COG0583">
    <property type="taxonomic scope" value="Bacteria"/>
</dbReference>
<evidence type="ECO:0000259" key="5">
    <source>
        <dbReference type="PROSITE" id="PS50931"/>
    </source>
</evidence>
<dbReference type="STRING" id="349106.PsycPRwf_1196"/>
<reference evidence="6" key="1">
    <citation type="submission" date="2007-05" db="EMBL/GenBank/DDBJ databases">
        <title>Complete sequence of chromosome of Psychrobacter sp. PRwf-1.</title>
        <authorList>
            <consortium name="US DOE Joint Genome Institute"/>
            <person name="Copeland A."/>
            <person name="Lucas S."/>
            <person name="Lapidus A."/>
            <person name="Barry K."/>
            <person name="Detter J.C."/>
            <person name="Glavina del Rio T."/>
            <person name="Hammon N."/>
            <person name="Israni S."/>
            <person name="Dalin E."/>
            <person name="Tice H."/>
            <person name="Pitluck S."/>
            <person name="Chain P."/>
            <person name="Malfatti S."/>
            <person name="Shin M."/>
            <person name="Vergez L."/>
            <person name="Schmutz J."/>
            <person name="Larimer F."/>
            <person name="Land M."/>
            <person name="Hauser L."/>
            <person name="Kyrpides N."/>
            <person name="Kim E."/>
            <person name="Tiedje J."/>
            <person name="Richardson P."/>
        </authorList>
    </citation>
    <scope>NUCLEOTIDE SEQUENCE [LARGE SCALE GENOMIC DNA]</scope>
    <source>
        <strain evidence="6">PRwf-1</strain>
    </source>
</reference>
<dbReference type="Pfam" id="PF03466">
    <property type="entry name" value="LysR_substrate"/>
    <property type="match status" value="1"/>
</dbReference>
<evidence type="ECO:0000256" key="4">
    <source>
        <dbReference type="ARBA" id="ARBA00023163"/>
    </source>
</evidence>
<dbReference type="FunFam" id="1.10.10.10:FF:000001">
    <property type="entry name" value="LysR family transcriptional regulator"/>
    <property type="match status" value="1"/>
</dbReference>
<keyword evidence="4" id="KW-0804">Transcription</keyword>
<evidence type="ECO:0000313" key="6">
    <source>
        <dbReference type="EMBL" id="ABQ94145.1"/>
    </source>
</evidence>
<proteinExistence type="inferred from homology"/>
<dbReference type="InterPro" id="IPR036390">
    <property type="entry name" value="WH_DNA-bd_sf"/>
</dbReference>
<dbReference type="PANTHER" id="PTHR30346">
    <property type="entry name" value="TRANSCRIPTIONAL DUAL REGULATOR HCAR-RELATED"/>
    <property type="match status" value="1"/>
</dbReference>
<dbReference type="SUPFAM" id="SSF53850">
    <property type="entry name" value="Periplasmic binding protein-like II"/>
    <property type="match status" value="1"/>
</dbReference>
<dbReference type="PANTHER" id="PTHR30346:SF17">
    <property type="entry name" value="LYSR FAMILY TRANSCRIPTIONAL REGULATOR"/>
    <property type="match status" value="1"/>
</dbReference>
<dbReference type="GO" id="GO:0003677">
    <property type="term" value="F:DNA binding"/>
    <property type="evidence" value="ECO:0007669"/>
    <property type="project" value="UniProtKB-KW"/>
</dbReference>
<name>A5WEQ4_PSYWF</name>
<evidence type="ECO:0000256" key="2">
    <source>
        <dbReference type="ARBA" id="ARBA00023015"/>
    </source>
</evidence>
<dbReference type="EMBL" id="CP000713">
    <property type="protein sequence ID" value="ABQ94145.1"/>
    <property type="molecule type" value="Genomic_DNA"/>
</dbReference>
<dbReference type="PROSITE" id="PS50931">
    <property type="entry name" value="HTH_LYSR"/>
    <property type="match status" value="1"/>
</dbReference>
<dbReference type="InterPro" id="IPR036388">
    <property type="entry name" value="WH-like_DNA-bd_sf"/>
</dbReference>
<evidence type="ECO:0000256" key="1">
    <source>
        <dbReference type="ARBA" id="ARBA00009437"/>
    </source>
</evidence>
<keyword evidence="2" id="KW-0805">Transcription regulation</keyword>
<comment type="similarity">
    <text evidence="1">Belongs to the LysR transcriptional regulatory family.</text>
</comment>
<dbReference type="SUPFAM" id="SSF46785">
    <property type="entry name" value="Winged helix' DNA-binding domain"/>
    <property type="match status" value="1"/>
</dbReference>
<dbReference type="HOGENOM" id="CLU_039613_6_4_6"/>
<gene>
    <name evidence="6" type="ordered locus">PsycPRwf_1196</name>
</gene>
<accession>A5WEQ4</accession>
<dbReference type="Gene3D" id="3.40.190.10">
    <property type="entry name" value="Periplasmic binding protein-like II"/>
    <property type="match status" value="2"/>
</dbReference>
<dbReference type="PRINTS" id="PR00039">
    <property type="entry name" value="HTHLYSR"/>
</dbReference>
<sequence>MQLKRLTAFHSVARLKSFSEAVSQTQLSQPTLSRLIKQLEDDLGVILIDRYHRPLQLTEAGRFFYEKIDIILKELDSTISLTQKIAHPPDTLNIGFVPSVLYGLLPTIISRLKQRLPNLEVHLKDISSFKQIGALKAGEIDVGFGRFAHNDEHIYQLLLRHERYVAALPNTHELAGSHDIHLSQLQNSRVILYHQTHLPVPQLASASTTEAQNTDPSLISEPLLHLFAKRSALPHHTTSVSDIQLALGLVAAGEGITLVPDSLKSVRSEQISYRTLIHEDATSPIYICSLTTPTHPAFTTLLEVIYAIYEERGITYRRVI</sequence>
<dbReference type="InterPro" id="IPR005119">
    <property type="entry name" value="LysR_subst-bd"/>
</dbReference>
<dbReference type="GO" id="GO:0003700">
    <property type="term" value="F:DNA-binding transcription factor activity"/>
    <property type="evidence" value="ECO:0007669"/>
    <property type="project" value="InterPro"/>
</dbReference>
<feature type="domain" description="HTH lysR-type" evidence="5">
    <location>
        <begin position="1"/>
        <end position="58"/>
    </location>
</feature>
<evidence type="ECO:0000256" key="3">
    <source>
        <dbReference type="ARBA" id="ARBA00023125"/>
    </source>
</evidence>
<dbReference type="KEGG" id="prw:PsycPRwf_1196"/>
<dbReference type="Gene3D" id="1.10.10.10">
    <property type="entry name" value="Winged helix-like DNA-binding domain superfamily/Winged helix DNA-binding domain"/>
    <property type="match status" value="1"/>
</dbReference>
<dbReference type="GO" id="GO:0032993">
    <property type="term" value="C:protein-DNA complex"/>
    <property type="evidence" value="ECO:0007669"/>
    <property type="project" value="TreeGrafter"/>
</dbReference>
<organism evidence="6">
    <name type="scientific">Psychrobacter sp. (strain PRwf-1)</name>
    <dbReference type="NCBI Taxonomy" id="349106"/>
    <lineage>
        <taxon>Bacteria</taxon>
        <taxon>Pseudomonadati</taxon>
        <taxon>Pseudomonadota</taxon>
        <taxon>Gammaproteobacteria</taxon>
        <taxon>Moraxellales</taxon>
        <taxon>Moraxellaceae</taxon>
        <taxon>Psychrobacter</taxon>
    </lineage>
</organism>
<dbReference type="Pfam" id="PF00126">
    <property type="entry name" value="HTH_1"/>
    <property type="match status" value="1"/>
</dbReference>
<dbReference type="InterPro" id="IPR000847">
    <property type="entry name" value="LysR_HTH_N"/>
</dbReference>